<feature type="region of interest" description="Disordered" evidence="1">
    <location>
        <begin position="181"/>
        <end position="203"/>
    </location>
</feature>
<comment type="caution">
    <text evidence="3">The sequence shown here is derived from an EMBL/GenBank/DDBJ whole genome shotgun (WGS) entry which is preliminary data.</text>
</comment>
<feature type="transmembrane region" description="Helical" evidence="2">
    <location>
        <begin position="42"/>
        <end position="61"/>
    </location>
</feature>
<evidence type="ECO:0000256" key="1">
    <source>
        <dbReference type="SAM" id="MobiDB-lite"/>
    </source>
</evidence>
<evidence type="ECO:0008006" key="5">
    <source>
        <dbReference type="Google" id="ProtNLM"/>
    </source>
</evidence>
<evidence type="ECO:0000313" key="4">
    <source>
        <dbReference type="Proteomes" id="UP001183648"/>
    </source>
</evidence>
<gene>
    <name evidence="3" type="ORF">J2S63_003211</name>
</gene>
<evidence type="ECO:0000313" key="3">
    <source>
        <dbReference type="EMBL" id="MDR7363658.1"/>
    </source>
</evidence>
<organism evidence="3 4">
    <name type="scientific">Nocardioides marmoribigeumensis</name>
    <dbReference type="NCBI Taxonomy" id="433649"/>
    <lineage>
        <taxon>Bacteria</taxon>
        <taxon>Bacillati</taxon>
        <taxon>Actinomycetota</taxon>
        <taxon>Actinomycetes</taxon>
        <taxon>Propionibacteriales</taxon>
        <taxon>Nocardioidaceae</taxon>
        <taxon>Nocardioides</taxon>
    </lineage>
</organism>
<protein>
    <recommendedName>
        <fullName evidence="5">Signal transduction histidine kinase subgroup 3 dimerisation and phosphoacceptor domain-containing protein</fullName>
    </recommendedName>
</protein>
<keyword evidence="2" id="KW-1133">Transmembrane helix</keyword>
<reference evidence="3 4" key="1">
    <citation type="submission" date="2023-07" db="EMBL/GenBank/DDBJ databases">
        <title>Sequencing the genomes of 1000 actinobacteria strains.</title>
        <authorList>
            <person name="Klenk H.-P."/>
        </authorList>
    </citation>
    <scope>NUCLEOTIDE SEQUENCE [LARGE SCALE GENOMIC DNA]</scope>
    <source>
        <strain evidence="3 4">DSM 19426</strain>
    </source>
</reference>
<feature type="transmembrane region" description="Helical" evidence="2">
    <location>
        <begin position="81"/>
        <end position="100"/>
    </location>
</feature>
<dbReference type="RefSeq" id="WP_310304304.1">
    <property type="nucleotide sequence ID" value="NZ_BAAAPS010000003.1"/>
</dbReference>
<feature type="transmembrane region" description="Helical" evidence="2">
    <location>
        <begin position="6"/>
        <end position="30"/>
    </location>
</feature>
<evidence type="ECO:0000256" key="2">
    <source>
        <dbReference type="SAM" id="Phobius"/>
    </source>
</evidence>
<feature type="compositionally biased region" description="Basic and acidic residues" evidence="1">
    <location>
        <begin position="194"/>
        <end position="203"/>
    </location>
</feature>
<sequence length="203" mass="21985">MEWWQAGMVANGVIAVAYFLIFGAIVLPLVRGRQLRKNPLGTATAAIFLTCAVHHGVHAVHMVMPVFGLDLVQGNAMRAAWTWQLAVWDVVGAVVATYYWSLRRTYGSLMQGAQLFEDMKRREEQALEINDTILQGIVVAKMALDLGDRDRAMSALDSSISSASHLVTDLLGPGHLPASRMTRSQAATIQPSPRDGDGGSRGG</sequence>
<keyword evidence="4" id="KW-1185">Reference proteome</keyword>
<keyword evidence="2" id="KW-0812">Transmembrane</keyword>
<accession>A0ABU2BZ33</accession>
<dbReference type="Proteomes" id="UP001183648">
    <property type="component" value="Unassembled WGS sequence"/>
</dbReference>
<keyword evidence="2" id="KW-0472">Membrane</keyword>
<proteinExistence type="predicted"/>
<dbReference type="EMBL" id="JAVDYG010000001">
    <property type="protein sequence ID" value="MDR7363658.1"/>
    <property type="molecule type" value="Genomic_DNA"/>
</dbReference>
<feature type="compositionally biased region" description="Polar residues" evidence="1">
    <location>
        <begin position="181"/>
        <end position="190"/>
    </location>
</feature>
<name>A0ABU2BZ33_9ACTN</name>